<proteinExistence type="predicted"/>
<dbReference type="Pfam" id="PF00497">
    <property type="entry name" value="SBP_bac_3"/>
    <property type="match status" value="1"/>
</dbReference>
<evidence type="ECO:0000313" key="4">
    <source>
        <dbReference type="EMBL" id="PFG48967.1"/>
    </source>
</evidence>
<dbReference type="InterPro" id="IPR001638">
    <property type="entry name" value="Solute-binding_3/MltF_N"/>
</dbReference>
<accession>A0A2A9FC13</accession>
<feature type="domain" description="Solute-binding protein family 3/N-terminal" evidence="3">
    <location>
        <begin position="38"/>
        <end position="259"/>
    </location>
</feature>
<keyword evidence="5" id="KW-1185">Reference proteome</keyword>
<evidence type="ECO:0000313" key="5">
    <source>
        <dbReference type="Proteomes" id="UP000243542"/>
    </source>
</evidence>
<evidence type="ECO:0000256" key="1">
    <source>
        <dbReference type="ARBA" id="ARBA00022729"/>
    </source>
</evidence>
<evidence type="ECO:0000256" key="2">
    <source>
        <dbReference type="SAM" id="SignalP"/>
    </source>
</evidence>
<dbReference type="PANTHER" id="PTHR35936">
    <property type="entry name" value="MEMBRANE-BOUND LYTIC MUREIN TRANSGLYCOSYLASE F"/>
    <property type="match status" value="1"/>
</dbReference>
<dbReference type="SUPFAM" id="SSF53850">
    <property type="entry name" value="Periplasmic binding protein-like II"/>
    <property type="match status" value="1"/>
</dbReference>
<dbReference type="RefSeq" id="WP_098512953.1">
    <property type="nucleotide sequence ID" value="NZ_JBIAKZ010000001.1"/>
</dbReference>
<reference evidence="4 5" key="1">
    <citation type="submission" date="2017-10" db="EMBL/GenBank/DDBJ databases">
        <title>Sequencing the genomes of 1000 actinobacteria strains.</title>
        <authorList>
            <person name="Klenk H.-P."/>
        </authorList>
    </citation>
    <scope>NUCLEOTIDE SEQUENCE [LARGE SCALE GENOMIC DNA]</scope>
    <source>
        <strain evidence="4 5">DSM 46092</strain>
    </source>
</reference>
<gene>
    <name evidence="4" type="ORF">ATK36_4086</name>
</gene>
<organism evidence="4 5">
    <name type="scientific">Amycolatopsis sulphurea</name>
    <dbReference type="NCBI Taxonomy" id="76022"/>
    <lineage>
        <taxon>Bacteria</taxon>
        <taxon>Bacillati</taxon>
        <taxon>Actinomycetota</taxon>
        <taxon>Actinomycetes</taxon>
        <taxon>Pseudonocardiales</taxon>
        <taxon>Pseudonocardiaceae</taxon>
        <taxon>Amycolatopsis</taxon>
    </lineage>
</organism>
<dbReference type="PANTHER" id="PTHR35936:SF19">
    <property type="entry name" value="AMINO-ACID-BINDING PROTEIN YXEM-RELATED"/>
    <property type="match status" value="1"/>
</dbReference>
<dbReference type="Gene3D" id="3.40.190.10">
    <property type="entry name" value="Periplasmic binding protein-like II"/>
    <property type="match status" value="2"/>
</dbReference>
<comment type="caution">
    <text evidence="4">The sequence shown here is derived from an EMBL/GenBank/DDBJ whole genome shotgun (WGS) entry which is preliminary data.</text>
</comment>
<feature type="chain" id="PRO_5012608699" evidence="2">
    <location>
        <begin position="22"/>
        <end position="259"/>
    </location>
</feature>
<dbReference type="AlphaFoldDB" id="A0A2A9FC13"/>
<evidence type="ECO:0000259" key="3">
    <source>
        <dbReference type="SMART" id="SM00062"/>
    </source>
</evidence>
<dbReference type="EMBL" id="PDJK01000002">
    <property type="protein sequence ID" value="PFG48967.1"/>
    <property type="molecule type" value="Genomic_DNA"/>
</dbReference>
<name>A0A2A9FC13_9PSEU</name>
<dbReference type="SMART" id="SM00062">
    <property type="entry name" value="PBPb"/>
    <property type="match status" value="1"/>
</dbReference>
<protein>
    <submittedName>
        <fullName evidence="4">Cyclohexadienyl dehydratase</fullName>
    </submittedName>
</protein>
<keyword evidence="1 2" id="KW-0732">Signal</keyword>
<feature type="signal peptide" evidence="2">
    <location>
        <begin position="1"/>
        <end position="21"/>
    </location>
</feature>
<dbReference type="Proteomes" id="UP000243542">
    <property type="component" value="Unassembled WGS sequence"/>
</dbReference>
<sequence length="259" mass="28192">MKIVALVVALLAVFGFATASAATRAEPGPADTVLARGELRVCSTGDYRPFTYRDPAGRWSGIDFDLAGDLAQRLGLRPALVQTTWARLAGDVGSRCDLAMGGISVTAERARLATYSTPYQRDGKTPITRCADVARFGTLAQIDRPGVQVVVNPGGTNEKFARTRLRQATVLGHPDNNTIFDELLAGRADLMITDASETRWQSRQHPQLCAVHPDHPFTDDEKAYLLPHGSGLLLGYVNGWLRTIREDGTYAAVTRRWLG</sequence>